<feature type="transmembrane region" description="Helical" evidence="9">
    <location>
        <begin position="451"/>
        <end position="473"/>
    </location>
</feature>
<comment type="subcellular location">
    <subcellularLocation>
        <location evidence="1">Cell membrane</location>
        <topology evidence="1">Multi-pass membrane protein</topology>
    </subcellularLocation>
</comment>
<organism evidence="12 13">
    <name type="scientific">Parabacteroides acidifaciens</name>
    <dbReference type="NCBI Taxonomy" id="2290935"/>
    <lineage>
        <taxon>Bacteria</taxon>
        <taxon>Pseudomonadati</taxon>
        <taxon>Bacteroidota</taxon>
        <taxon>Bacteroidia</taxon>
        <taxon>Bacteroidales</taxon>
        <taxon>Tannerellaceae</taxon>
        <taxon>Parabacteroides</taxon>
    </lineage>
</organism>
<dbReference type="GO" id="GO:0005886">
    <property type="term" value="C:plasma membrane"/>
    <property type="evidence" value="ECO:0007669"/>
    <property type="project" value="UniProtKB-SubCell"/>
</dbReference>
<evidence type="ECO:0000256" key="6">
    <source>
        <dbReference type="ARBA" id="ARBA00022989"/>
    </source>
</evidence>
<evidence type="ECO:0000256" key="2">
    <source>
        <dbReference type="ARBA" id="ARBA00022448"/>
    </source>
</evidence>
<evidence type="ECO:0000256" key="8">
    <source>
        <dbReference type="ARBA" id="ARBA00038435"/>
    </source>
</evidence>
<dbReference type="PANTHER" id="PTHR33451">
    <property type="entry name" value="MALATE-2H(+)/NA(+)-LACTATE ANTIPORTER"/>
    <property type="match status" value="1"/>
</dbReference>
<protein>
    <submittedName>
        <fullName evidence="12">Na+/H+ antiporter NhaC</fullName>
    </submittedName>
</protein>
<feature type="transmembrane region" description="Helical" evidence="9">
    <location>
        <begin position="12"/>
        <end position="33"/>
    </location>
</feature>
<reference evidence="11 14" key="2">
    <citation type="submission" date="2020-08" db="EMBL/GenBank/DDBJ databases">
        <title>Genome public.</title>
        <authorList>
            <person name="Liu C."/>
            <person name="Sun Q."/>
        </authorList>
    </citation>
    <scope>NUCLEOTIDE SEQUENCE [LARGE SCALE GENOMIC DNA]</scope>
    <source>
        <strain evidence="11 14">426_9</strain>
    </source>
</reference>
<keyword evidence="6 9" id="KW-1133">Transmembrane helix</keyword>
<keyword evidence="7 9" id="KW-0472">Membrane</keyword>
<comment type="similarity">
    <text evidence="8">Belongs to the NhaC Na(+)/H(+) (TC 2.A.35) antiporter family.</text>
</comment>
<evidence type="ECO:0000313" key="14">
    <source>
        <dbReference type="Proteomes" id="UP000629596"/>
    </source>
</evidence>
<feature type="transmembrane region" description="Helical" evidence="9">
    <location>
        <begin position="265"/>
        <end position="285"/>
    </location>
</feature>
<feature type="transmembrane region" description="Helical" evidence="9">
    <location>
        <begin position="198"/>
        <end position="219"/>
    </location>
</feature>
<keyword evidence="14" id="KW-1185">Reference proteome</keyword>
<dbReference type="EMBL" id="JACRTI010000066">
    <property type="protein sequence ID" value="MBC8603597.1"/>
    <property type="molecule type" value="Genomic_DNA"/>
</dbReference>
<evidence type="ECO:0000256" key="9">
    <source>
        <dbReference type="SAM" id="Phobius"/>
    </source>
</evidence>
<evidence type="ECO:0000313" key="11">
    <source>
        <dbReference type="EMBL" id="MBC8603597.1"/>
    </source>
</evidence>
<feature type="transmembrane region" description="Helical" evidence="9">
    <location>
        <begin position="371"/>
        <end position="393"/>
    </location>
</feature>
<dbReference type="PANTHER" id="PTHR33451:SF3">
    <property type="entry name" value="MALATE-2H(+)_NA(+)-LACTATE ANTIPORTER"/>
    <property type="match status" value="1"/>
</dbReference>
<feature type="transmembrane region" description="Helical" evidence="9">
    <location>
        <begin position="239"/>
        <end position="258"/>
    </location>
</feature>
<evidence type="ECO:0000256" key="3">
    <source>
        <dbReference type="ARBA" id="ARBA00022449"/>
    </source>
</evidence>
<feature type="domain" description="Na+/H+ antiporter NhaC-like C-terminal" evidence="10">
    <location>
        <begin position="167"/>
        <end position="473"/>
    </location>
</feature>
<gene>
    <name evidence="12" type="primary">nhaC</name>
    <name evidence="12" type="ORF">DWU89_18390</name>
    <name evidence="11" type="ORF">H8784_17950</name>
</gene>
<feature type="transmembrane region" description="Helical" evidence="9">
    <location>
        <begin position="117"/>
        <end position="147"/>
    </location>
</feature>
<name>A0A3D8HAC4_9BACT</name>
<dbReference type="InterPro" id="IPR018461">
    <property type="entry name" value="Na/H_Antiport_NhaC-like_C"/>
</dbReference>
<dbReference type="RefSeq" id="WP_115501090.1">
    <property type="nucleotide sequence ID" value="NZ_JACRTI010000066.1"/>
</dbReference>
<dbReference type="Proteomes" id="UP000629596">
    <property type="component" value="Unassembled WGS sequence"/>
</dbReference>
<feature type="transmembrane region" description="Helical" evidence="9">
    <location>
        <begin position="39"/>
        <end position="59"/>
    </location>
</feature>
<dbReference type="GO" id="GO:0015297">
    <property type="term" value="F:antiporter activity"/>
    <property type="evidence" value="ECO:0007669"/>
    <property type="project" value="UniProtKB-KW"/>
</dbReference>
<evidence type="ECO:0000313" key="13">
    <source>
        <dbReference type="Proteomes" id="UP000256321"/>
    </source>
</evidence>
<sequence>MEHNPTKIPSPLLSLVPILVLVALLFVTIRTFGSDALSGGSQIVLLTATAVCCLIAMAYSKVRWKALELAMINNITGVATALIILLIIGALSGSWMISGVVPTLIYYGMQIIHPNFFLTSTCIICAVVSVMTGSSWTTIATIGIALLGIGQAQGFSDGWIAGAIISGAYFGDKISPLSDTTILASSVTDTPLFKHIRYMMITTVPSLVITLIIFTVAGLSHEATATDQIAQYSVALDRTFHITPWLLIVPVATGIMIAKRVPSIVTLFISAALAGLFALIFQPHLLQEISGLPVQDMQSNFKGLLMTFYGSTGIETGNTELNDLVSTRGMSGMLNTIWLILCAMCFGGAMAASGMLGSITSVFLRFMKRTVGLVASTVASGLFLNICTADQYISIILTGNMFKDIYEKKGYESRLLSRTVEDSVTVTSVLIPWNTCGMTQATILGVATFTYLPYCFFNLISPLMSITVAALGFKIKRKNEKAESVVTG</sequence>
<dbReference type="InterPro" id="IPR004770">
    <property type="entry name" value="Na/H_antiport_NhaC"/>
</dbReference>
<dbReference type="AlphaFoldDB" id="A0A3D8HAC4"/>
<reference evidence="12 13" key="1">
    <citation type="submission" date="2018-07" db="EMBL/GenBank/DDBJ databases">
        <title>Parabacteroides acidifaciens nov. sp., isolated from human feces.</title>
        <authorList>
            <person name="Wang Y.J."/>
        </authorList>
    </citation>
    <scope>NUCLEOTIDE SEQUENCE [LARGE SCALE GENOMIC DNA]</scope>
    <source>
        <strain evidence="12 13">426-9</strain>
    </source>
</reference>
<dbReference type="Pfam" id="PF03553">
    <property type="entry name" value="Na_H_antiporter"/>
    <property type="match status" value="1"/>
</dbReference>
<feature type="transmembrane region" description="Helical" evidence="9">
    <location>
        <begin position="337"/>
        <end position="364"/>
    </location>
</feature>
<keyword evidence="2" id="KW-0813">Transport</keyword>
<dbReference type="Proteomes" id="UP000256321">
    <property type="component" value="Unassembled WGS sequence"/>
</dbReference>
<dbReference type="NCBIfam" id="TIGR00931">
    <property type="entry name" value="antiport_nhaC"/>
    <property type="match status" value="1"/>
</dbReference>
<proteinExistence type="inferred from homology"/>
<evidence type="ECO:0000256" key="5">
    <source>
        <dbReference type="ARBA" id="ARBA00022692"/>
    </source>
</evidence>
<accession>A0A3D8HAC4</accession>
<evidence type="ECO:0000256" key="1">
    <source>
        <dbReference type="ARBA" id="ARBA00004651"/>
    </source>
</evidence>
<comment type="caution">
    <text evidence="12">The sequence shown here is derived from an EMBL/GenBank/DDBJ whole genome shotgun (WGS) entry which is preliminary data.</text>
</comment>
<dbReference type="InterPro" id="IPR052180">
    <property type="entry name" value="NhaC_Na-H+_Antiporter"/>
</dbReference>
<keyword evidence="3" id="KW-0050">Antiport</keyword>
<keyword evidence="5 9" id="KW-0812">Transmembrane</keyword>
<evidence type="ECO:0000313" key="12">
    <source>
        <dbReference type="EMBL" id="RDU47680.1"/>
    </source>
</evidence>
<evidence type="ECO:0000256" key="7">
    <source>
        <dbReference type="ARBA" id="ARBA00023136"/>
    </source>
</evidence>
<keyword evidence="4" id="KW-1003">Cell membrane</keyword>
<dbReference type="EMBL" id="QREV01000066">
    <property type="protein sequence ID" value="RDU47680.1"/>
    <property type="molecule type" value="Genomic_DNA"/>
</dbReference>
<evidence type="ECO:0000256" key="4">
    <source>
        <dbReference type="ARBA" id="ARBA00022475"/>
    </source>
</evidence>
<evidence type="ECO:0000259" key="10">
    <source>
        <dbReference type="Pfam" id="PF03553"/>
    </source>
</evidence>
<feature type="transmembrane region" description="Helical" evidence="9">
    <location>
        <begin position="71"/>
        <end position="97"/>
    </location>
</feature>